<dbReference type="KEGG" id="sbj:CF168_18920"/>
<evidence type="ECO:0000256" key="5">
    <source>
        <dbReference type="ARBA" id="ARBA00023244"/>
    </source>
</evidence>
<evidence type="ECO:0000313" key="11">
    <source>
        <dbReference type="EMBL" id="ASK70777.1"/>
    </source>
</evidence>
<dbReference type="Pfam" id="PF02602">
    <property type="entry name" value="HEM4"/>
    <property type="match status" value="1"/>
</dbReference>
<feature type="domain" description="Tetrapyrrole biosynthesis uroporphyrinogen III synthase" evidence="10">
    <location>
        <begin position="14"/>
        <end position="239"/>
    </location>
</feature>
<comment type="function">
    <text evidence="6 9">Catalyzes cyclization of the linear tetrapyrrole, hydroxymethylbilane, to the macrocyclic uroporphyrinogen III.</text>
</comment>
<evidence type="ECO:0000256" key="1">
    <source>
        <dbReference type="ARBA" id="ARBA00004772"/>
    </source>
</evidence>
<dbReference type="EMBL" id="CP022358">
    <property type="protein sequence ID" value="ASK70777.1"/>
    <property type="molecule type" value="Genomic_DNA"/>
</dbReference>
<evidence type="ECO:0000256" key="6">
    <source>
        <dbReference type="ARBA" id="ARBA00037589"/>
    </source>
</evidence>
<name>A0A220URF3_9GAMM</name>
<evidence type="ECO:0000256" key="7">
    <source>
        <dbReference type="ARBA" id="ARBA00040167"/>
    </source>
</evidence>
<evidence type="ECO:0000313" key="12">
    <source>
        <dbReference type="Proteomes" id="UP000198367"/>
    </source>
</evidence>
<dbReference type="InterPro" id="IPR039793">
    <property type="entry name" value="UROS/Hem4"/>
</dbReference>
<dbReference type="GO" id="GO:0006782">
    <property type="term" value="P:protoporphyrinogen IX biosynthetic process"/>
    <property type="evidence" value="ECO:0007669"/>
    <property type="project" value="UniProtKB-UniRule"/>
</dbReference>
<evidence type="ECO:0000256" key="3">
    <source>
        <dbReference type="ARBA" id="ARBA00013109"/>
    </source>
</evidence>
<dbReference type="CDD" id="cd06578">
    <property type="entry name" value="HemD"/>
    <property type="match status" value="1"/>
</dbReference>
<evidence type="ECO:0000256" key="8">
    <source>
        <dbReference type="ARBA" id="ARBA00048617"/>
    </source>
</evidence>
<keyword evidence="4 9" id="KW-0456">Lyase</keyword>
<dbReference type="InterPro" id="IPR036108">
    <property type="entry name" value="4pyrrol_syn_uPrphyn_synt_sf"/>
</dbReference>
<comment type="catalytic activity">
    <reaction evidence="8 9">
        <text>hydroxymethylbilane = uroporphyrinogen III + H2O</text>
        <dbReference type="Rhea" id="RHEA:18965"/>
        <dbReference type="ChEBI" id="CHEBI:15377"/>
        <dbReference type="ChEBI" id="CHEBI:57308"/>
        <dbReference type="ChEBI" id="CHEBI:57845"/>
        <dbReference type="EC" id="4.2.1.75"/>
    </reaction>
</comment>
<reference evidence="11 12" key="1">
    <citation type="submission" date="2017-07" db="EMBL/GenBank/DDBJ databases">
        <title>Phenotypical and genomic characterization of a clinical isolate of Shewanella bicestrii sp. nov. producing an extended-spectrum beta-lactamase and a new oxacillinase variant.</title>
        <authorList>
            <person name="Jousset A.B."/>
            <person name="Bonnin R.A."/>
            <person name="Girlich D."/>
            <person name="Dabos L."/>
            <person name="Potron A."/>
            <person name="Dortet L."/>
            <person name="Glaser P."/>
            <person name="Naas T."/>
        </authorList>
    </citation>
    <scope>NUCLEOTIDE SEQUENCE [LARGE SCALE GENOMIC DNA]</scope>
    <source>
        <strain evidence="11 12">JAB-1</strain>
    </source>
</reference>
<evidence type="ECO:0000256" key="2">
    <source>
        <dbReference type="ARBA" id="ARBA00008133"/>
    </source>
</evidence>
<sequence>MKVLLTRPEGRNQSMVDALTEKGIDHCVTPLLCVEATPVLPPDTSHPLADVDMVICISANAVSFADAAFNVDTAQVKDWPSVPYFAVGHATWEALQEKGIEALEAPDDCQQTEGLLTLSALQDIQGKHITIIRGVGGREALAEQLSARGAKVRYWEVYQRACPPLDGAAVSQQWHDFGIDTIVITSGEVLDNLINLVPKELFAWLRSCHIIVPSNRVEAQAHAFGITQVTNANAANSKAVLNALKL</sequence>
<dbReference type="AlphaFoldDB" id="A0A220URF3"/>
<evidence type="ECO:0000256" key="9">
    <source>
        <dbReference type="RuleBase" id="RU366031"/>
    </source>
</evidence>
<dbReference type="UniPathway" id="UPA00251">
    <property type="reaction ID" value="UER00320"/>
</dbReference>
<dbReference type="InterPro" id="IPR003754">
    <property type="entry name" value="4pyrrol_synth_uPrphyn_synth"/>
</dbReference>
<dbReference type="SUPFAM" id="SSF69618">
    <property type="entry name" value="HemD-like"/>
    <property type="match status" value="1"/>
</dbReference>
<dbReference type="Gene3D" id="3.40.50.10090">
    <property type="match status" value="2"/>
</dbReference>
<gene>
    <name evidence="11" type="ORF">CF168_18920</name>
</gene>
<comment type="similarity">
    <text evidence="2 9">Belongs to the uroporphyrinogen-III synthase family.</text>
</comment>
<dbReference type="RefSeq" id="WP_089068651.1">
    <property type="nucleotide sequence ID" value="NZ_CP022358.1"/>
</dbReference>
<keyword evidence="12" id="KW-1185">Reference proteome</keyword>
<evidence type="ECO:0000259" key="10">
    <source>
        <dbReference type="Pfam" id="PF02602"/>
    </source>
</evidence>
<protein>
    <recommendedName>
        <fullName evidence="7 9">Uroporphyrinogen-III synthase</fullName>
        <ecNumber evidence="3 9">4.2.1.75</ecNumber>
    </recommendedName>
</protein>
<organism evidence="11 12">
    <name type="scientific">Shewanella bicestrii</name>
    <dbReference type="NCBI Taxonomy" id="2018305"/>
    <lineage>
        <taxon>Bacteria</taxon>
        <taxon>Pseudomonadati</taxon>
        <taxon>Pseudomonadota</taxon>
        <taxon>Gammaproteobacteria</taxon>
        <taxon>Alteromonadales</taxon>
        <taxon>Shewanellaceae</taxon>
        <taxon>Shewanella</taxon>
    </lineage>
</organism>
<dbReference type="PANTHER" id="PTHR38042:SF1">
    <property type="entry name" value="UROPORPHYRINOGEN-III SYNTHASE, CHLOROPLASTIC"/>
    <property type="match status" value="1"/>
</dbReference>
<evidence type="ECO:0000256" key="4">
    <source>
        <dbReference type="ARBA" id="ARBA00023239"/>
    </source>
</evidence>
<dbReference type="PANTHER" id="PTHR38042">
    <property type="entry name" value="UROPORPHYRINOGEN-III SYNTHASE, CHLOROPLASTIC"/>
    <property type="match status" value="1"/>
</dbReference>
<accession>A0A220URF3</accession>
<keyword evidence="5 9" id="KW-0627">Porphyrin biosynthesis</keyword>
<dbReference type="Proteomes" id="UP000198367">
    <property type="component" value="Chromosome"/>
</dbReference>
<dbReference type="GO" id="GO:0004852">
    <property type="term" value="F:uroporphyrinogen-III synthase activity"/>
    <property type="evidence" value="ECO:0007669"/>
    <property type="project" value="UniProtKB-UniRule"/>
</dbReference>
<dbReference type="EC" id="4.2.1.75" evidence="3 9"/>
<proteinExistence type="inferred from homology"/>
<dbReference type="GO" id="GO:0006780">
    <property type="term" value="P:uroporphyrinogen III biosynthetic process"/>
    <property type="evidence" value="ECO:0007669"/>
    <property type="project" value="UniProtKB-UniRule"/>
</dbReference>
<comment type="pathway">
    <text evidence="1 9">Porphyrin-containing compound metabolism; protoporphyrin-IX biosynthesis; coproporphyrinogen-III from 5-aminolevulinate: step 3/4.</text>
</comment>